<proteinExistence type="predicted"/>
<dbReference type="Proteomes" id="UP001177670">
    <property type="component" value="Unassembled WGS sequence"/>
</dbReference>
<evidence type="ECO:0000313" key="1">
    <source>
        <dbReference type="EMBL" id="KAK1118718.1"/>
    </source>
</evidence>
<reference evidence="1" key="1">
    <citation type="submission" date="2021-10" db="EMBL/GenBank/DDBJ databases">
        <title>Melipona bicolor Genome sequencing and assembly.</title>
        <authorList>
            <person name="Araujo N.S."/>
            <person name="Arias M.C."/>
        </authorList>
    </citation>
    <scope>NUCLEOTIDE SEQUENCE</scope>
    <source>
        <strain evidence="1">USP_2M_L1-L4_2017</strain>
        <tissue evidence="1">Whole body</tissue>
    </source>
</reference>
<sequence length="121" mass="13715">MPFSAYARPPNCSVDALWLEISAHLASSSPCEQSSVTASVALIVSLEIYSRYNRCAVDVSLRDETETVRSKREFEKNRVKPKLIHREEKSKSERSKERQVVSSANYLPLASRLLFCSQTTF</sequence>
<accession>A0AA40KFS5</accession>
<comment type="caution">
    <text evidence="1">The sequence shown here is derived from an EMBL/GenBank/DDBJ whole genome shotgun (WGS) entry which is preliminary data.</text>
</comment>
<protein>
    <submittedName>
        <fullName evidence="1">Uncharacterized protein</fullName>
    </submittedName>
</protein>
<dbReference type="AlphaFoldDB" id="A0AA40KFS5"/>
<dbReference type="EMBL" id="JAHYIQ010000041">
    <property type="protein sequence ID" value="KAK1118718.1"/>
    <property type="molecule type" value="Genomic_DNA"/>
</dbReference>
<keyword evidence="2" id="KW-1185">Reference proteome</keyword>
<gene>
    <name evidence="1" type="ORF">K0M31_014721</name>
</gene>
<evidence type="ECO:0000313" key="2">
    <source>
        <dbReference type="Proteomes" id="UP001177670"/>
    </source>
</evidence>
<feature type="non-terminal residue" evidence="1">
    <location>
        <position position="121"/>
    </location>
</feature>
<name>A0AA40KFS5_9HYME</name>
<organism evidence="1 2">
    <name type="scientific">Melipona bicolor</name>
    <dbReference type="NCBI Taxonomy" id="60889"/>
    <lineage>
        <taxon>Eukaryota</taxon>
        <taxon>Metazoa</taxon>
        <taxon>Ecdysozoa</taxon>
        <taxon>Arthropoda</taxon>
        <taxon>Hexapoda</taxon>
        <taxon>Insecta</taxon>
        <taxon>Pterygota</taxon>
        <taxon>Neoptera</taxon>
        <taxon>Endopterygota</taxon>
        <taxon>Hymenoptera</taxon>
        <taxon>Apocrita</taxon>
        <taxon>Aculeata</taxon>
        <taxon>Apoidea</taxon>
        <taxon>Anthophila</taxon>
        <taxon>Apidae</taxon>
        <taxon>Melipona</taxon>
    </lineage>
</organism>